<evidence type="ECO:0000256" key="1">
    <source>
        <dbReference type="ARBA" id="ARBA00004127"/>
    </source>
</evidence>
<dbReference type="PANTHER" id="PTHR43847">
    <property type="entry name" value="BLL3993 PROTEIN"/>
    <property type="match status" value="1"/>
</dbReference>
<dbReference type="Gene3D" id="1.20.120.1630">
    <property type="match status" value="1"/>
</dbReference>
<feature type="transmembrane region" description="Helical" evidence="5">
    <location>
        <begin position="63"/>
        <end position="81"/>
    </location>
</feature>
<feature type="transmembrane region" description="Helical" evidence="5">
    <location>
        <begin position="127"/>
        <end position="146"/>
    </location>
</feature>
<organism evidence="6 7">
    <name type="scientific">Deinococcus hopiensis KR-140</name>
    <dbReference type="NCBI Taxonomy" id="695939"/>
    <lineage>
        <taxon>Bacteria</taxon>
        <taxon>Thermotogati</taxon>
        <taxon>Deinococcota</taxon>
        <taxon>Deinococci</taxon>
        <taxon>Deinococcales</taxon>
        <taxon>Deinococcaceae</taxon>
        <taxon>Deinococcus</taxon>
    </lineage>
</organism>
<gene>
    <name evidence="6" type="ORF">SAMN00790413_03898</name>
</gene>
<accession>A0A1W1U9J6</accession>
<dbReference type="GO" id="GO:0012505">
    <property type="term" value="C:endomembrane system"/>
    <property type="evidence" value="ECO:0007669"/>
    <property type="project" value="UniProtKB-SubCell"/>
</dbReference>
<dbReference type="GO" id="GO:0032259">
    <property type="term" value="P:methylation"/>
    <property type="evidence" value="ECO:0007669"/>
    <property type="project" value="UniProtKB-KW"/>
</dbReference>
<keyword evidence="4 5" id="KW-0472">Membrane</keyword>
<evidence type="ECO:0000256" key="5">
    <source>
        <dbReference type="SAM" id="Phobius"/>
    </source>
</evidence>
<proteinExistence type="predicted"/>
<evidence type="ECO:0000256" key="2">
    <source>
        <dbReference type="ARBA" id="ARBA00022692"/>
    </source>
</evidence>
<dbReference type="InterPro" id="IPR052527">
    <property type="entry name" value="Metal_cation-efflux_comp"/>
</dbReference>
<dbReference type="AlphaFoldDB" id="A0A1W1U9J6"/>
<reference evidence="6 7" key="1">
    <citation type="submission" date="2017-04" db="EMBL/GenBank/DDBJ databases">
        <authorList>
            <person name="Afonso C.L."/>
            <person name="Miller P.J."/>
            <person name="Scott M.A."/>
            <person name="Spackman E."/>
            <person name="Goraichik I."/>
            <person name="Dimitrov K.M."/>
            <person name="Suarez D.L."/>
            <person name="Swayne D.E."/>
        </authorList>
    </citation>
    <scope>NUCLEOTIDE SEQUENCE [LARGE SCALE GENOMIC DNA]</scope>
    <source>
        <strain evidence="6 7">KR-140</strain>
    </source>
</reference>
<feature type="transmembrane region" description="Helical" evidence="5">
    <location>
        <begin position="93"/>
        <end position="115"/>
    </location>
</feature>
<dbReference type="EMBL" id="FWWU01000001">
    <property type="protein sequence ID" value="SMB77749.1"/>
    <property type="molecule type" value="Genomic_DNA"/>
</dbReference>
<comment type="subcellular location">
    <subcellularLocation>
        <location evidence="1">Endomembrane system</location>
        <topology evidence="1">Multi-pass membrane protein</topology>
    </subcellularLocation>
</comment>
<protein>
    <submittedName>
        <fullName evidence="6">Protein-S-isoprenylcysteine O-methyltransferase Ste14</fullName>
    </submittedName>
</protein>
<dbReference type="GO" id="GO:0008168">
    <property type="term" value="F:methyltransferase activity"/>
    <property type="evidence" value="ECO:0007669"/>
    <property type="project" value="UniProtKB-KW"/>
</dbReference>
<keyword evidence="6" id="KW-0489">Methyltransferase</keyword>
<evidence type="ECO:0000256" key="3">
    <source>
        <dbReference type="ARBA" id="ARBA00022989"/>
    </source>
</evidence>
<dbReference type="Pfam" id="PF04191">
    <property type="entry name" value="PEMT"/>
    <property type="match status" value="1"/>
</dbReference>
<keyword evidence="2 5" id="KW-0812">Transmembrane</keyword>
<dbReference type="STRING" id="695939.SAMN00790413_03898"/>
<keyword evidence="3 5" id="KW-1133">Transmembrane helix</keyword>
<dbReference type="PANTHER" id="PTHR43847:SF1">
    <property type="entry name" value="BLL3993 PROTEIN"/>
    <property type="match status" value="1"/>
</dbReference>
<evidence type="ECO:0000313" key="6">
    <source>
        <dbReference type="EMBL" id="SMB77749.1"/>
    </source>
</evidence>
<dbReference type="InterPro" id="IPR007318">
    <property type="entry name" value="Phopholipid_MeTrfase"/>
</dbReference>
<keyword evidence="7" id="KW-1185">Reference proteome</keyword>
<dbReference type="Proteomes" id="UP000192582">
    <property type="component" value="Unassembled WGS sequence"/>
</dbReference>
<name>A0A1W1U9J6_9DEIO</name>
<evidence type="ECO:0000313" key="7">
    <source>
        <dbReference type="Proteomes" id="UP000192582"/>
    </source>
</evidence>
<feature type="transmembrane region" description="Helical" evidence="5">
    <location>
        <begin position="181"/>
        <end position="209"/>
    </location>
</feature>
<keyword evidence="6" id="KW-0808">Transferase</keyword>
<evidence type="ECO:0000256" key="4">
    <source>
        <dbReference type="ARBA" id="ARBA00023136"/>
    </source>
</evidence>
<sequence>MYKAGGLLQQGSGQGFLSPPESEANYVAIAKDILEHSTLHSNTLLTMVSQDLALRWSASPLELAVLGGFTLCFGAFTWAMQGGLFAKTSDRNIGITVTRVLGLVGLVAHGTALIMHIDGQASWSEGAALLLYGASLTLFTSAMRTLRARQLTLAFSTDTPNTLIANGPYRVIRHPFYTSYLIAWTAGFVATSQPWLLLTVLAMGTLYVFAARQEEAKFRDSPLATAYEAYASMTGMFFPKLNRLFPALRGGTT</sequence>